<gene>
    <name evidence="1" type="ORF">NJF43_01050</name>
</gene>
<name>A0AA42BCK1_9GAMM</name>
<organism evidence="1 2">
    <name type="scientific">Stutzerimonas nitrititolerans</name>
    <dbReference type="NCBI Taxonomy" id="2482751"/>
    <lineage>
        <taxon>Bacteria</taxon>
        <taxon>Pseudomonadati</taxon>
        <taxon>Pseudomonadota</taxon>
        <taxon>Gammaproteobacteria</taxon>
        <taxon>Pseudomonadales</taxon>
        <taxon>Pseudomonadaceae</taxon>
        <taxon>Stutzerimonas</taxon>
    </lineage>
</organism>
<dbReference type="AlphaFoldDB" id="A0AA42BCK1"/>
<dbReference type="Proteomes" id="UP001165292">
    <property type="component" value="Unassembled WGS sequence"/>
</dbReference>
<dbReference type="EMBL" id="JAMYBS010000001">
    <property type="protein sequence ID" value="MCO7543339.1"/>
    <property type="molecule type" value="Genomic_DNA"/>
</dbReference>
<proteinExistence type="predicted"/>
<accession>A0AA42BCK1</accession>
<dbReference type="RefSeq" id="WP_253162091.1">
    <property type="nucleotide sequence ID" value="NZ_JAMYBS010000001.1"/>
</dbReference>
<evidence type="ECO:0000313" key="2">
    <source>
        <dbReference type="Proteomes" id="UP001165292"/>
    </source>
</evidence>
<comment type="caution">
    <text evidence="1">The sequence shown here is derived from an EMBL/GenBank/DDBJ whole genome shotgun (WGS) entry which is preliminary data.</text>
</comment>
<sequence length="150" mass="16898">MSRARLNLFIEPEHARRLNELAIKKGVSKSSIVAAALAAWLSATSGGQRDTATAKRLDRLSRQFERLERDQNILIETVALYVRYYLTVSTPVPEAHQEAARAQGRLRFSQFIEQLGRRVQKGRHLLDEVRMEASVATSTPADGTEREAPR</sequence>
<protein>
    <submittedName>
        <fullName evidence="1">CopG family transcriptional regulator</fullName>
    </submittedName>
</protein>
<reference evidence="1" key="1">
    <citation type="submission" date="2022-06" db="EMBL/GenBank/DDBJ databases">
        <title>Detection of beta-lactamases in bacteria of animal origin.</title>
        <authorList>
            <person name="Mlynarcik P."/>
            <person name="Zdarska V."/>
            <person name="Chudobova H."/>
            <person name="Prochazkova P."/>
            <person name="Hricova K."/>
            <person name="Mezerova K."/>
            <person name="Bardon J."/>
            <person name="Dolejska M."/>
            <person name="Sukkar I."/>
            <person name="Kolar M."/>
        </authorList>
    </citation>
    <scope>NUCLEOTIDE SEQUENCE</scope>
    <source>
        <strain evidence="1">S 300-3</strain>
    </source>
</reference>
<evidence type="ECO:0000313" key="1">
    <source>
        <dbReference type="EMBL" id="MCO7543339.1"/>
    </source>
</evidence>